<dbReference type="CDD" id="cd06171">
    <property type="entry name" value="Sigma70_r4"/>
    <property type="match status" value="1"/>
</dbReference>
<dbReference type="Gene3D" id="1.10.10.10">
    <property type="entry name" value="Winged helix-like DNA-binding domain superfamily/Winged helix DNA-binding domain"/>
    <property type="match status" value="1"/>
</dbReference>
<evidence type="ECO:0000259" key="5">
    <source>
        <dbReference type="Pfam" id="PF04545"/>
    </source>
</evidence>
<dbReference type="SUPFAM" id="SSF88659">
    <property type="entry name" value="Sigma3 and sigma4 domains of RNA polymerase sigma factors"/>
    <property type="match status" value="1"/>
</dbReference>
<keyword evidence="4" id="KW-0804">Transcription</keyword>
<name>A0A396FMB8_9FIRM</name>
<dbReference type="GO" id="GO:0006352">
    <property type="term" value="P:DNA-templated transcription initiation"/>
    <property type="evidence" value="ECO:0007669"/>
    <property type="project" value="InterPro"/>
</dbReference>
<dbReference type="PANTHER" id="PTHR30385">
    <property type="entry name" value="SIGMA FACTOR F FLAGELLAR"/>
    <property type="match status" value="1"/>
</dbReference>
<keyword evidence="2" id="KW-0731">Sigma factor</keyword>
<dbReference type="InterPro" id="IPR007630">
    <property type="entry name" value="RNA_pol_sigma70_r4"/>
</dbReference>
<sequence length="213" mass="24879">MLTLQELKQIVDVPYPGMKIPTAKKLKEYGTVIAKKSMGCETEILAFQNGYALYQVSRFTTVFPICFCGKYQYNAEQADCISEEFFNQREWYIRLILEGEDRLSRNQESKEQGWTISYSDVSEEWGMLQTEEKSPLEMLVGRESVNEIFKVLTELQKRVFYGCFFHQKTQNELSKELGISPSAVSRTLSRAMNRMRRYYADVQSGGYNRKEIR</sequence>
<feature type="domain" description="RNA polymerase sigma-70 region 4" evidence="5">
    <location>
        <begin position="150"/>
        <end position="196"/>
    </location>
</feature>
<protein>
    <submittedName>
        <fullName evidence="7">Sigma-70 family RNA polymerase sigma factor</fullName>
    </submittedName>
</protein>
<keyword evidence="3" id="KW-0238">DNA-binding</keyword>
<evidence type="ECO:0000256" key="3">
    <source>
        <dbReference type="ARBA" id="ARBA00023125"/>
    </source>
</evidence>
<evidence type="ECO:0000313" key="8">
    <source>
        <dbReference type="Proteomes" id="UP000284644"/>
    </source>
</evidence>
<evidence type="ECO:0000313" key="9">
    <source>
        <dbReference type="Proteomes" id="UP000285839"/>
    </source>
</evidence>
<dbReference type="GO" id="GO:0016987">
    <property type="term" value="F:sigma factor activity"/>
    <property type="evidence" value="ECO:0007669"/>
    <property type="project" value="UniProtKB-KW"/>
</dbReference>
<gene>
    <name evidence="7" type="ORF">DW767_16620</name>
    <name evidence="6" type="ORF">DWY46_16225</name>
</gene>
<evidence type="ECO:0000256" key="2">
    <source>
        <dbReference type="ARBA" id="ARBA00023082"/>
    </source>
</evidence>
<evidence type="ECO:0000313" key="6">
    <source>
        <dbReference type="EMBL" id="RGR46016.1"/>
    </source>
</evidence>
<dbReference type="Proteomes" id="UP000285839">
    <property type="component" value="Unassembled WGS sequence"/>
</dbReference>
<comment type="caution">
    <text evidence="7">The sequence shown here is derived from an EMBL/GenBank/DDBJ whole genome shotgun (WGS) entry which is preliminary data.</text>
</comment>
<dbReference type="EMBL" id="QRUH01000016">
    <property type="protein sequence ID" value="RGR46016.1"/>
    <property type="molecule type" value="Genomic_DNA"/>
</dbReference>
<accession>A0A396FMB8</accession>
<reference evidence="8 9" key="1">
    <citation type="submission" date="2018-08" db="EMBL/GenBank/DDBJ databases">
        <title>A genome reference for cultivated species of the human gut microbiota.</title>
        <authorList>
            <person name="Zou Y."/>
            <person name="Xue W."/>
            <person name="Luo G."/>
        </authorList>
    </citation>
    <scope>NUCLEOTIDE SEQUENCE [LARGE SCALE GENOMIC DNA]</scope>
    <source>
        <strain evidence="6 9">AF25-21</strain>
        <strain evidence="7 8">AM29-25AC</strain>
    </source>
</reference>
<keyword evidence="1" id="KW-0805">Transcription regulation</keyword>
<dbReference type="Pfam" id="PF04545">
    <property type="entry name" value="Sigma70_r4"/>
    <property type="match status" value="1"/>
</dbReference>
<dbReference type="InterPro" id="IPR036388">
    <property type="entry name" value="WH-like_DNA-bd_sf"/>
</dbReference>
<dbReference type="GO" id="GO:0003677">
    <property type="term" value="F:DNA binding"/>
    <property type="evidence" value="ECO:0007669"/>
    <property type="project" value="UniProtKB-KW"/>
</dbReference>
<dbReference type="PANTHER" id="PTHR30385:SF4">
    <property type="entry name" value="RNA POLYMERASE SIGMA-E FACTOR"/>
    <property type="match status" value="1"/>
</dbReference>
<dbReference type="EMBL" id="QSJW01000013">
    <property type="protein sequence ID" value="RHE10074.1"/>
    <property type="molecule type" value="Genomic_DNA"/>
</dbReference>
<dbReference type="RefSeq" id="WP_117639518.1">
    <property type="nucleotide sequence ID" value="NZ_QRPQ01000012.1"/>
</dbReference>
<organism evidence="7 8">
    <name type="scientific">Blautia obeum</name>
    <dbReference type="NCBI Taxonomy" id="40520"/>
    <lineage>
        <taxon>Bacteria</taxon>
        <taxon>Bacillati</taxon>
        <taxon>Bacillota</taxon>
        <taxon>Clostridia</taxon>
        <taxon>Lachnospirales</taxon>
        <taxon>Lachnospiraceae</taxon>
        <taxon>Blautia</taxon>
    </lineage>
</organism>
<evidence type="ECO:0000256" key="1">
    <source>
        <dbReference type="ARBA" id="ARBA00023015"/>
    </source>
</evidence>
<dbReference type="AlphaFoldDB" id="A0A396FMB8"/>
<dbReference type="InterPro" id="IPR013324">
    <property type="entry name" value="RNA_pol_sigma_r3/r4-like"/>
</dbReference>
<proteinExistence type="predicted"/>
<dbReference type="Proteomes" id="UP000284644">
    <property type="component" value="Unassembled WGS sequence"/>
</dbReference>
<evidence type="ECO:0000313" key="7">
    <source>
        <dbReference type="EMBL" id="RHE10074.1"/>
    </source>
</evidence>
<evidence type="ECO:0000256" key="4">
    <source>
        <dbReference type="ARBA" id="ARBA00023163"/>
    </source>
</evidence>